<dbReference type="EMBL" id="CP114767">
    <property type="protein sequence ID" value="WBA40664.1"/>
    <property type="molecule type" value="Genomic_DNA"/>
</dbReference>
<evidence type="ECO:0008006" key="4">
    <source>
        <dbReference type="Google" id="ProtNLM"/>
    </source>
</evidence>
<gene>
    <name evidence="2" type="ORF">O3303_12615</name>
</gene>
<organism evidence="2 3">
    <name type="scientific">Hymenobacter canadensis</name>
    <dbReference type="NCBI Taxonomy" id="2999067"/>
    <lineage>
        <taxon>Bacteria</taxon>
        <taxon>Pseudomonadati</taxon>
        <taxon>Bacteroidota</taxon>
        <taxon>Cytophagia</taxon>
        <taxon>Cytophagales</taxon>
        <taxon>Hymenobacteraceae</taxon>
        <taxon>Hymenobacter</taxon>
    </lineage>
</organism>
<protein>
    <recommendedName>
        <fullName evidence="4">MxaK protein</fullName>
    </recommendedName>
</protein>
<accession>A0ABY7LLK4</accession>
<keyword evidence="3" id="KW-1185">Reference proteome</keyword>
<evidence type="ECO:0000313" key="2">
    <source>
        <dbReference type="EMBL" id="WBA40664.1"/>
    </source>
</evidence>
<sequence>MATSSDTTRRWVATLIVLLLLAQGGTWLWRKFRQAQQQPARQVTEAALQRKIAASMAYDTALLRAESLLTAADTLAATQLLDSLRRQPTDSLFPIERQKLRQLQARLAAARPASAGSVPLRPEADSLLE</sequence>
<dbReference type="Proteomes" id="UP001211005">
    <property type="component" value="Chromosome"/>
</dbReference>
<reference evidence="2 3" key="1">
    <citation type="submission" date="2022-12" db="EMBL/GenBank/DDBJ databases">
        <title>Hymenobacter canadensis sp. nov. isolated from lake water of the Cambridge Bay, Canada.</title>
        <authorList>
            <person name="Kim W.H."/>
            <person name="Lee Y.M."/>
        </authorList>
    </citation>
    <scope>NUCLEOTIDE SEQUENCE [LARGE SCALE GENOMIC DNA]</scope>
    <source>
        <strain evidence="2 3">PAMC 29467</strain>
    </source>
</reference>
<proteinExistence type="predicted"/>
<evidence type="ECO:0000313" key="3">
    <source>
        <dbReference type="Proteomes" id="UP001211005"/>
    </source>
</evidence>
<feature type="region of interest" description="Disordered" evidence="1">
    <location>
        <begin position="109"/>
        <end position="129"/>
    </location>
</feature>
<name>A0ABY7LLK4_9BACT</name>
<dbReference type="RefSeq" id="WP_269558750.1">
    <property type="nucleotide sequence ID" value="NZ_CP114767.1"/>
</dbReference>
<evidence type="ECO:0000256" key="1">
    <source>
        <dbReference type="SAM" id="MobiDB-lite"/>
    </source>
</evidence>